<protein>
    <submittedName>
        <fullName evidence="10">AI-2E family transporter</fullName>
    </submittedName>
</protein>
<feature type="compositionally biased region" description="Gly residues" evidence="8">
    <location>
        <begin position="474"/>
        <end position="491"/>
    </location>
</feature>
<keyword evidence="7 9" id="KW-0472">Membrane</keyword>
<evidence type="ECO:0000256" key="8">
    <source>
        <dbReference type="SAM" id="MobiDB-lite"/>
    </source>
</evidence>
<evidence type="ECO:0000256" key="9">
    <source>
        <dbReference type="SAM" id="Phobius"/>
    </source>
</evidence>
<evidence type="ECO:0000256" key="7">
    <source>
        <dbReference type="ARBA" id="ARBA00023136"/>
    </source>
</evidence>
<name>A0ABT5TYU0_9MICO</name>
<dbReference type="Proteomes" id="UP001165561">
    <property type="component" value="Unassembled WGS sequence"/>
</dbReference>
<keyword evidence="5 9" id="KW-0812">Transmembrane</keyword>
<dbReference type="EMBL" id="JARACI010001067">
    <property type="protein sequence ID" value="MDD9207229.1"/>
    <property type="molecule type" value="Genomic_DNA"/>
</dbReference>
<feature type="transmembrane region" description="Helical" evidence="9">
    <location>
        <begin position="350"/>
        <end position="383"/>
    </location>
</feature>
<keyword evidence="4" id="KW-1003">Cell membrane</keyword>
<keyword evidence="3" id="KW-0813">Transport</keyword>
<gene>
    <name evidence="10" type="ORF">PU560_12240</name>
</gene>
<feature type="region of interest" description="Disordered" evidence="8">
    <location>
        <begin position="1"/>
        <end position="48"/>
    </location>
</feature>
<feature type="transmembrane region" description="Helical" evidence="9">
    <location>
        <begin position="257"/>
        <end position="276"/>
    </location>
</feature>
<evidence type="ECO:0000256" key="1">
    <source>
        <dbReference type="ARBA" id="ARBA00004651"/>
    </source>
</evidence>
<feature type="transmembrane region" description="Helical" evidence="9">
    <location>
        <begin position="56"/>
        <end position="75"/>
    </location>
</feature>
<feature type="transmembrane region" description="Helical" evidence="9">
    <location>
        <begin position="113"/>
        <end position="132"/>
    </location>
</feature>
<feature type="compositionally biased region" description="Basic and acidic residues" evidence="8">
    <location>
        <begin position="435"/>
        <end position="464"/>
    </location>
</feature>
<dbReference type="PANTHER" id="PTHR21716:SF53">
    <property type="entry name" value="PERMEASE PERM-RELATED"/>
    <property type="match status" value="1"/>
</dbReference>
<sequence length="491" mass="51920">MTETKSTWRSLLDRSRSGPAEHGALQLDRGSRAAGAAQRRGPEGPVPPSVRAAAEWAWRLLVLAAVVVVVSYVVITFKMVVVAFIIAILLAVLLEPIASFLRRRARFNRTLAALTTIVLALGLVGGALALAGNSIVQGFGALAGQVSEGFDQALAWFSDGPLEVSETQLDQWVSQATGQIQDNASSLAGGVLAATSTVGQVVTGGVIALFCLFFFLREGRAIWRWFVRLAPVRAREPMNEAGIRGWITMGSYVRTQIIVALVDSVGIGIGAVLLGVPLALPIAILVFLGAFIPIVGALVTGAVAVLVALVDQGFVTALLMLGIVLLVQQLEGNVFQPWLQGNALSLHPIAIVLAVTAGAMLAGILGALLSVPLVAVVNVVVLYLHGHDKFPRLQTDWNRPGGPPRGLHDAIEESFPHPEEDEEDEPDRLEAARRAMVEAEQEAQRARDRAELARQEMSRLRGESGPRVQEPGEGISGLGPGDGGPGPGGTR</sequence>
<feature type="transmembrane region" description="Helical" evidence="9">
    <location>
        <begin position="81"/>
        <end position="101"/>
    </location>
</feature>
<comment type="similarity">
    <text evidence="2">Belongs to the autoinducer-2 exporter (AI-2E) (TC 2.A.86) family.</text>
</comment>
<feature type="transmembrane region" description="Helical" evidence="9">
    <location>
        <begin position="282"/>
        <end position="307"/>
    </location>
</feature>
<evidence type="ECO:0000256" key="3">
    <source>
        <dbReference type="ARBA" id="ARBA00022448"/>
    </source>
</evidence>
<dbReference type="Pfam" id="PF01594">
    <property type="entry name" value="AI-2E_transport"/>
    <property type="match status" value="1"/>
</dbReference>
<evidence type="ECO:0000256" key="6">
    <source>
        <dbReference type="ARBA" id="ARBA00022989"/>
    </source>
</evidence>
<comment type="caution">
    <text evidence="10">The sequence shown here is derived from an EMBL/GenBank/DDBJ whole genome shotgun (WGS) entry which is preliminary data.</text>
</comment>
<evidence type="ECO:0000256" key="5">
    <source>
        <dbReference type="ARBA" id="ARBA00022692"/>
    </source>
</evidence>
<evidence type="ECO:0000313" key="11">
    <source>
        <dbReference type="Proteomes" id="UP001165561"/>
    </source>
</evidence>
<proteinExistence type="inferred from homology"/>
<dbReference type="InterPro" id="IPR002549">
    <property type="entry name" value="AI-2E-like"/>
</dbReference>
<feature type="transmembrane region" description="Helical" evidence="9">
    <location>
        <begin position="314"/>
        <end position="330"/>
    </location>
</feature>
<feature type="region of interest" description="Disordered" evidence="8">
    <location>
        <begin position="435"/>
        <end position="491"/>
    </location>
</feature>
<feature type="transmembrane region" description="Helical" evidence="9">
    <location>
        <begin position="191"/>
        <end position="216"/>
    </location>
</feature>
<evidence type="ECO:0000256" key="2">
    <source>
        <dbReference type="ARBA" id="ARBA00009773"/>
    </source>
</evidence>
<accession>A0ABT5TYU0</accession>
<comment type="subcellular location">
    <subcellularLocation>
        <location evidence="1">Cell membrane</location>
        <topology evidence="1">Multi-pass membrane protein</topology>
    </subcellularLocation>
</comment>
<dbReference type="PANTHER" id="PTHR21716">
    <property type="entry name" value="TRANSMEMBRANE PROTEIN"/>
    <property type="match status" value="1"/>
</dbReference>
<evidence type="ECO:0000313" key="10">
    <source>
        <dbReference type="EMBL" id="MDD9207229.1"/>
    </source>
</evidence>
<reference evidence="10" key="1">
    <citation type="submission" date="2023-02" db="EMBL/GenBank/DDBJ databases">
        <title>Georgenia sp.10Sc9-8, isolated from a soil sample collected from the Taklamakan desert.</title>
        <authorList>
            <person name="Liu S."/>
        </authorList>
    </citation>
    <scope>NUCLEOTIDE SEQUENCE</scope>
    <source>
        <strain evidence="10">10Sc9-8</strain>
    </source>
</reference>
<organism evidence="10 11">
    <name type="scientific">Georgenia halotolerans</name>
    <dbReference type="NCBI Taxonomy" id="3028317"/>
    <lineage>
        <taxon>Bacteria</taxon>
        <taxon>Bacillati</taxon>
        <taxon>Actinomycetota</taxon>
        <taxon>Actinomycetes</taxon>
        <taxon>Micrococcales</taxon>
        <taxon>Bogoriellaceae</taxon>
        <taxon>Georgenia</taxon>
    </lineage>
</organism>
<keyword evidence="11" id="KW-1185">Reference proteome</keyword>
<keyword evidence="6 9" id="KW-1133">Transmembrane helix</keyword>
<evidence type="ECO:0000256" key="4">
    <source>
        <dbReference type="ARBA" id="ARBA00022475"/>
    </source>
</evidence>